<name>A0ACB7TRD6_HYAAI</name>
<accession>A0ACB7TRD6</accession>
<keyword evidence="2" id="KW-1185">Reference proteome</keyword>
<dbReference type="Proteomes" id="UP000821845">
    <property type="component" value="Chromosome 1"/>
</dbReference>
<dbReference type="EMBL" id="CM023481">
    <property type="protein sequence ID" value="KAH6947932.1"/>
    <property type="molecule type" value="Genomic_DNA"/>
</dbReference>
<evidence type="ECO:0000313" key="1">
    <source>
        <dbReference type="EMBL" id="KAH6947932.1"/>
    </source>
</evidence>
<protein>
    <submittedName>
        <fullName evidence="1">Uncharacterized protein</fullName>
    </submittedName>
</protein>
<comment type="caution">
    <text evidence="1">The sequence shown here is derived from an EMBL/GenBank/DDBJ whole genome shotgun (WGS) entry which is preliminary data.</text>
</comment>
<proteinExistence type="predicted"/>
<gene>
    <name evidence="1" type="ORF">HPB50_022108</name>
</gene>
<organism evidence="1 2">
    <name type="scientific">Hyalomma asiaticum</name>
    <name type="common">Tick</name>
    <dbReference type="NCBI Taxonomy" id="266040"/>
    <lineage>
        <taxon>Eukaryota</taxon>
        <taxon>Metazoa</taxon>
        <taxon>Ecdysozoa</taxon>
        <taxon>Arthropoda</taxon>
        <taxon>Chelicerata</taxon>
        <taxon>Arachnida</taxon>
        <taxon>Acari</taxon>
        <taxon>Parasitiformes</taxon>
        <taxon>Ixodida</taxon>
        <taxon>Ixodoidea</taxon>
        <taxon>Ixodidae</taxon>
        <taxon>Hyalomminae</taxon>
        <taxon>Hyalomma</taxon>
    </lineage>
</organism>
<reference evidence="1" key="1">
    <citation type="submission" date="2020-05" db="EMBL/GenBank/DDBJ databases">
        <title>Large-scale comparative analyses of tick genomes elucidate their genetic diversity and vector capacities.</title>
        <authorList>
            <person name="Jia N."/>
            <person name="Wang J."/>
            <person name="Shi W."/>
            <person name="Du L."/>
            <person name="Sun Y."/>
            <person name="Zhan W."/>
            <person name="Jiang J."/>
            <person name="Wang Q."/>
            <person name="Zhang B."/>
            <person name="Ji P."/>
            <person name="Sakyi L.B."/>
            <person name="Cui X."/>
            <person name="Yuan T."/>
            <person name="Jiang B."/>
            <person name="Yang W."/>
            <person name="Lam T.T.-Y."/>
            <person name="Chang Q."/>
            <person name="Ding S."/>
            <person name="Wang X."/>
            <person name="Zhu J."/>
            <person name="Ruan X."/>
            <person name="Zhao L."/>
            <person name="Wei J."/>
            <person name="Que T."/>
            <person name="Du C."/>
            <person name="Cheng J."/>
            <person name="Dai P."/>
            <person name="Han X."/>
            <person name="Huang E."/>
            <person name="Gao Y."/>
            <person name="Liu J."/>
            <person name="Shao H."/>
            <person name="Ye R."/>
            <person name="Li L."/>
            <person name="Wei W."/>
            <person name="Wang X."/>
            <person name="Wang C."/>
            <person name="Yang T."/>
            <person name="Huo Q."/>
            <person name="Li W."/>
            <person name="Guo W."/>
            <person name="Chen H."/>
            <person name="Zhou L."/>
            <person name="Ni X."/>
            <person name="Tian J."/>
            <person name="Zhou Y."/>
            <person name="Sheng Y."/>
            <person name="Liu T."/>
            <person name="Pan Y."/>
            <person name="Xia L."/>
            <person name="Li J."/>
            <person name="Zhao F."/>
            <person name="Cao W."/>
        </authorList>
    </citation>
    <scope>NUCLEOTIDE SEQUENCE</scope>
    <source>
        <strain evidence="1">Hyas-2018</strain>
    </source>
</reference>
<evidence type="ECO:0000313" key="2">
    <source>
        <dbReference type="Proteomes" id="UP000821845"/>
    </source>
</evidence>
<sequence length="352" mass="38710">MPPPTKKRKFITLEDKAAWGELCAVANEIPDGLSVHEFVCADEGVVVHEEVTDEAIVSSVCEVGDPDEQRLEQPEKTTSPQDVLNAFDTIRSFFGEHDDDVAMDHFLQSIASLYSELVDLAKTNQKIQGWSLEVVDAGVVVYKLKMENAVPRVDKAVVVSRTLAVSVRANGRLVPSVVYAKDENVDVKTVEEFKCLLGGLKLLASQMTTEAMRVTLLSTLNIIEYLFGQGAHYILTAKLNQDPLERHFGLVRSFGGDESHPTVVNFTQIFRLVQVGDSVVIMEALYDHLMASKTDSCFVQEAAVATFSTTALAGHSMTGNKCNRTTGGAKPALDKMKYFILSDFSSHFLIQC</sequence>